<sequence>MAVNLSAILDARVSQSTTIPETFFTAEAGHISEACWSMARRFHQSGRLLAFGNGSWATDAQHVAVEFVHPVIVGKRALPALALTNDSATLSGMHAMTEHPEGAFARLIGVLARPQDIAMGFSLDGNCANVNSALYKAHEMGLLTIGLCGNGDGGGHMARHVIISGEESMPTTARDAFLDYCFVVPSSDPLAIQETHETLYHVLWELVHVFFEHEGVLQ</sequence>
<keyword evidence="2" id="KW-0413">Isomerase</keyword>
<keyword evidence="3" id="KW-1185">Reference proteome</keyword>
<dbReference type="InterPro" id="IPR046348">
    <property type="entry name" value="SIS_dom_sf"/>
</dbReference>
<evidence type="ECO:0000259" key="1">
    <source>
        <dbReference type="PROSITE" id="PS51464"/>
    </source>
</evidence>
<evidence type="ECO:0000313" key="2">
    <source>
        <dbReference type="EMBL" id="GLV55222.1"/>
    </source>
</evidence>
<dbReference type="Proteomes" id="UP001344906">
    <property type="component" value="Unassembled WGS sequence"/>
</dbReference>
<dbReference type="EMBL" id="BSRI01000001">
    <property type="protein sequence ID" value="GLV55222.1"/>
    <property type="molecule type" value="Genomic_DNA"/>
</dbReference>
<dbReference type="InterPro" id="IPR035461">
    <property type="entry name" value="GmhA/DiaA"/>
</dbReference>
<dbReference type="PROSITE" id="PS51464">
    <property type="entry name" value="SIS"/>
    <property type="match status" value="1"/>
</dbReference>
<dbReference type="Gene3D" id="3.40.50.10490">
    <property type="entry name" value="Glucose-6-phosphate isomerase like protein, domain 1"/>
    <property type="match status" value="1"/>
</dbReference>
<dbReference type="PANTHER" id="PTHR30390:SF6">
    <property type="entry name" value="DNAA INITIATOR-ASSOCIATING PROTEIN DIAA"/>
    <property type="match status" value="1"/>
</dbReference>
<dbReference type="PANTHER" id="PTHR30390">
    <property type="entry name" value="SEDOHEPTULOSE 7-PHOSPHATE ISOMERASE / DNAA INITIATOR-ASSOCIATING FACTOR FOR REPLICATION INITIATION"/>
    <property type="match status" value="1"/>
</dbReference>
<proteinExistence type="predicted"/>
<comment type="caution">
    <text evidence="2">The sequence shown here is derived from an EMBL/GenBank/DDBJ whole genome shotgun (WGS) entry which is preliminary data.</text>
</comment>
<evidence type="ECO:0000313" key="3">
    <source>
        <dbReference type="Proteomes" id="UP001344906"/>
    </source>
</evidence>
<dbReference type="CDD" id="cd05006">
    <property type="entry name" value="SIS_GmhA"/>
    <property type="match status" value="1"/>
</dbReference>
<organism evidence="2 3">
    <name type="scientific">Dictyobacter halimunensis</name>
    <dbReference type="NCBI Taxonomy" id="3026934"/>
    <lineage>
        <taxon>Bacteria</taxon>
        <taxon>Bacillati</taxon>
        <taxon>Chloroflexota</taxon>
        <taxon>Ktedonobacteria</taxon>
        <taxon>Ktedonobacterales</taxon>
        <taxon>Dictyobacteraceae</taxon>
        <taxon>Dictyobacter</taxon>
    </lineage>
</organism>
<dbReference type="Pfam" id="PF13580">
    <property type="entry name" value="SIS_2"/>
    <property type="match status" value="1"/>
</dbReference>
<dbReference type="InterPro" id="IPR050099">
    <property type="entry name" value="SIS_GmhA/DiaA_subfam"/>
</dbReference>
<dbReference type="InterPro" id="IPR001347">
    <property type="entry name" value="SIS_dom"/>
</dbReference>
<accession>A0ABQ6FPJ6</accession>
<dbReference type="SUPFAM" id="SSF53697">
    <property type="entry name" value="SIS domain"/>
    <property type="match status" value="1"/>
</dbReference>
<dbReference type="GO" id="GO:0016853">
    <property type="term" value="F:isomerase activity"/>
    <property type="evidence" value="ECO:0007669"/>
    <property type="project" value="UniProtKB-KW"/>
</dbReference>
<dbReference type="RefSeq" id="WP_338249369.1">
    <property type="nucleotide sequence ID" value="NZ_BSRI01000001.1"/>
</dbReference>
<protein>
    <submittedName>
        <fullName evidence="2">Phosphoheptose isomerase</fullName>
    </submittedName>
</protein>
<gene>
    <name evidence="2" type="primary">gmhA_1</name>
    <name evidence="2" type="ORF">KDH_20690</name>
</gene>
<feature type="domain" description="SIS" evidence="1">
    <location>
        <begin position="38"/>
        <end position="216"/>
    </location>
</feature>
<name>A0ABQ6FPJ6_9CHLR</name>
<reference evidence="2 3" key="1">
    <citation type="submission" date="2023-02" db="EMBL/GenBank/DDBJ databases">
        <title>Dictyobacter halimunensis sp. nov., a new member of the class Ktedonobacteria from forest soil in a geothermal area.</title>
        <authorList>
            <person name="Rachmania M.K."/>
            <person name="Ningsih F."/>
            <person name="Sakai Y."/>
            <person name="Yabe S."/>
            <person name="Yokota A."/>
            <person name="Sjamsuridzal W."/>
        </authorList>
    </citation>
    <scope>NUCLEOTIDE SEQUENCE [LARGE SCALE GENOMIC DNA]</scope>
    <source>
        <strain evidence="2 3">S3.2.2.5</strain>
    </source>
</reference>